<dbReference type="InterPro" id="IPR000210">
    <property type="entry name" value="BTB/POZ_dom"/>
</dbReference>
<feature type="domain" description="BTB" evidence="1">
    <location>
        <begin position="25"/>
        <end position="89"/>
    </location>
</feature>
<evidence type="ECO:0000313" key="2">
    <source>
        <dbReference type="EMBL" id="TFK98858.1"/>
    </source>
</evidence>
<organism evidence="2 3">
    <name type="scientific">Pterulicium gracile</name>
    <dbReference type="NCBI Taxonomy" id="1884261"/>
    <lineage>
        <taxon>Eukaryota</taxon>
        <taxon>Fungi</taxon>
        <taxon>Dikarya</taxon>
        <taxon>Basidiomycota</taxon>
        <taxon>Agaricomycotina</taxon>
        <taxon>Agaricomycetes</taxon>
        <taxon>Agaricomycetidae</taxon>
        <taxon>Agaricales</taxon>
        <taxon>Pleurotineae</taxon>
        <taxon>Pterulaceae</taxon>
        <taxon>Pterulicium</taxon>
    </lineage>
</organism>
<evidence type="ECO:0000313" key="3">
    <source>
        <dbReference type="Proteomes" id="UP000305067"/>
    </source>
</evidence>
<dbReference type="OrthoDB" id="3027208at2759"/>
<keyword evidence="3" id="KW-1185">Reference proteome</keyword>
<name>A0A5C3QFE9_9AGAR</name>
<sequence length="304" mass="33325">MNTQPCHHPAPDTANLVPSTTTWFSDGSIVVQAENTVFCVYKGILARSSPVFAGLFELPQPLDSPTYEGVPLVSIAESAEEMELFLKALQEWRYGEDGDITDLTLADLAVLARLSLKYMVDALFSKVTAPLRRIYRATTVEEYLDGVKLAEEYQLDGGDHITIVNLARRCWLPELLPTAFYLAAATLGVKQILNGCIRVLESGDTSPMITFDDPADAQTCLVRKQELCITFNPQSLLLLPTTEMTGLSGQSLNVPLPDPETAIGYGTECRMAKDAATRSEKPQLVHASTWCRKMLQCFRACGGG</sequence>
<dbReference type="EMBL" id="ML178837">
    <property type="protein sequence ID" value="TFK98858.1"/>
    <property type="molecule type" value="Genomic_DNA"/>
</dbReference>
<gene>
    <name evidence="2" type="ORF">BDV98DRAFT_572330</name>
</gene>
<dbReference type="Proteomes" id="UP000305067">
    <property type="component" value="Unassembled WGS sequence"/>
</dbReference>
<evidence type="ECO:0000259" key="1">
    <source>
        <dbReference type="PROSITE" id="PS50097"/>
    </source>
</evidence>
<dbReference type="InterPro" id="IPR011333">
    <property type="entry name" value="SKP1/BTB/POZ_sf"/>
</dbReference>
<proteinExistence type="predicted"/>
<reference evidence="2 3" key="1">
    <citation type="journal article" date="2019" name="Nat. Ecol. Evol.">
        <title>Megaphylogeny resolves global patterns of mushroom evolution.</title>
        <authorList>
            <person name="Varga T."/>
            <person name="Krizsan K."/>
            <person name="Foldi C."/>
            <person name="Dima B."/>
            <person name="Sanchez-Garcia M."/>
            <person name="Sanchez-Ramirez S."/>
            <person name="Szollosi G.J."/>
            <person name="Szarkandi J.G."/>
            <person name="Papp V."/>
            <person name="Albert L."/>
            <person name="Andreopoulos W."/>
            <person name="Angelini C."/>
            <person name="Antonin V."/>
            <person name="Barry K.W."/>
            <person name="Bougher N.L."/>
            <person name="Buchanan P."/>
            <person name="Buyck B."/>
            <person name="Bense V."/>
            <person name="Catcheside P."/>
            <person name="Chovatia M."/>
            <person name="Cooper J."/>
            <person name="Damon W."/>
            <person name="Desjardin D."/>
            <person name="Finy P."/>
            <person name="Geml J."/>
            <person name="Haridas S."/>
            <person name="Hughes K."/>
            <person name="Justo A."/>
            <person name="Karasinski D."/>
            <person name="Kautmanova I."/>
            <person name="Kiss B."/>
            <person name="Kocsube S."/>
            <person name="Kotiranta H."/>
            <person name="LaButti K.M."/>
            <person name="Lechner B.E."/>
            <person name="Liimatainen K."/>
            <person name="Lipzen A."/>
            <person name="Lukacs Z."/>
            <person name="Mihaltcheva S."/>
            <person name="Morgado L.N."/>
            <person name="Niskanen T."/>
            <person name="Noordeloos M.E."/>
            <person name="Ohm R.A."/>
            <person name="Ortiz-Santana B."/>
            <person name="Ovrebo C."/>
            <person name="Racz N."/>
            <person name="Riley R."/>
            <person name="Savchenko A."/>
            <person name="Shiryaev A."/>
            <person name="Soop K."/>
            <person name="Spirin V."/>
            <person name="Szebenyi C."/>
            <person name="Tomsovsky M."/>
            <person name="Tulloss R.E."/>
            <person name="Uehling J."/>
            <person name="Grigoriev I.V."/>
            <person name="Vagvolgyi C."/>
            <person name="Papp T."/>
            <person name="Martin F.M."/>
            <person name="Miettinen O."/>
            <person name="Hibbett D.S."/>
            <person name="Nagy L.G."/>
        </authorList>
    </citation>
    <scope>NUCLEOTIDE SEQUENCE [LARGE SCALE GENOMIC DNA]</scope>
    <source>
        <strain evidence="2 3">CBS 309.79</strain>
    </source>
</reference>
<accession>A0A5C3QFE9</accession>
<dbReference type="Gene3D" id="3.30.710.10">
    <property type="entry name" value="Potassium Channel Kv1.1, Chain A"/>
    <property type="match status" value="1"/>
</dbReference>
<dbReference type="CDD" id="cd18186">
    <property type="entry name" value="BTB_POZ_ZBTB_KLHL-like"/>
    <property type="match status" value="1"/>
</dbReference>
<protein>
    <recommendedName>
        <fullName evidence="1">BTB domain-containing protein</fullName>
    </recommendedName>
</protein>
<dbReference type="AlphaFoldDB" id="A0A5C3QFE9"/>
<dbReference type="PROSITE" id="PS50097">
    <property type="entry name" value="BTB"/>
    <property type="match status" value="1"/>
</dbReference>